<gene>
    <name evidence="1" type="ORF">EVA_03076</name>
</gene>
<evidence type="ECO:0000313" key="1">
    <source>
        <dbReference type="EMBL" id="EJX08814.1"/>
    </source>
</evidence>
<protein>
    <submittedName>
        <fullName evidence="1">Uncharacterized protein</fullName>
    </submittedName>
</protein>
<reference evidence="1" key="1">
    <citation type="journal article" date="2012" name="PLoS ONE">
        <title>Gene sets for utilization of primary and secondary nutrition supplies in the distal gut of endangered iberian lynx.</title>
        <authorList>
            <person name="Alcaide M."/>
            <person name="Messina E."/>
            <person name="Richter M."/>
            <person name="Bargiela R."/>
            <person name="Peplies J."/>
            <person name="Huws S.A."/>
            <person name="Newbold C.J."/>
            <person name="Golyshin P.N."/>
            <person name="Simon M.A."/>
            <person name="Lopez G."/>
            <person name="Yakimov M.M."/>
            <person name="Ferrer M."/>
        </authorList>
    </citation>
    <scope>NUCLEOTIDE SEQUENCE</scope>
</reference>
<dbReference type="EMBL" id="AMCI01000536">
    <property type="protein sequence ID" value="EJX08814.1"/>
    <property type="molecule type" value="Genomic_DNA"/>
</dbReference>
<name>J9GMN0_9ZZZZ</name>
<accession>J9GMN0</accession>
<organism evidence="1">
    <name type="scientific">gut metagenome</name>
    <dbReference type="NCBI Taxonomy" id="749906"/>
    <lineage>
        <taxon>unclassified sequences</taxon>
        <taxon>metagenomes</taxon>
        <taxon>organismal metagenomes</taxon>
    </lineage>
</organism>
<dbReference type="AlphaFoldDB" id="J9GMN0"/>
<comment type="caution">
    <text evidence="1">The sequence shown here is derived from an EMBL/GenBank/DDBJ whole genome shotgun (WGS) entry which is preliminary data.</text>
</comment>
<proteinExistence type="predicted"/>
<sequence>MPTQSTKIIWCISKAKPPDGGVRKPSSPPIMPGSGCLLILRIELAVKEPGSLLVRC</sequence>